<dbReference type="PANTHER" id="PTHR37696:SF1">
    <property type="entry name" value="ADENYLOSUCCINATE SYNTHETASE-RELATED"/>
    <property type="match status" value="1"/>
</dbReference>
<dbReference type="AlphaFoldDB" id="A0AAQ3QJ99"/>
<reference evidence="1 2" key="1">
    <citation type="submission" date="2023-10" db="EMBL/GenBank/DDBJ databases">
        <title>Chromosome-scale genome assembly provides insights into flower coloration mechanisms of Canna indica.</title>
        <authorList>
            <person name="Li C."/>
        </authorList>
    </citation>
    <scope>NUCLEOTIDE SEQUENCE [LARGE SCALE GENOMIC DNA]</scope>
    <source>
        <tissue evidence="1">Flower</tissue>
    </source>
</reference>
<name>A0AAQ3QJ99_9LILI</name>
<dbReference type="EMBL" id="CP136896">
    <property type="protein sequence ID" value="WOL13319.1"/>
    <property type="molecule type" value="Genomic_DNA"/>
</dbReference>
<evidence type="ECO:0000313" key="1">
    <source>
        <dbReference type="EMBL" id="WOL13319.1"/>
    </source>
</evidence>
<accession>A0AAQ3QJ99</accession>
<evidence type="ECO:0000313" key="2">
    <source>
        <dbReference type="Proteomes" id="UP001327560"/>
    </source>
</evidence>
<dbReference type="PANTHER" id="PTHR37696">
    <property type="entry name" value="ADENYLOSUCCINATE SYNTHETASE-RELATED"/>
    <property type="match status" value="1"/>
</dbReference>
<gene>
    <name evidence="1" type="ORF">Cni_G22089</name>
</gene>
<protein>
    <submittedName>
        <fullName evidence="1">Uncharacterized protein</fullName>
    </submittedName>
</protein>
<dbReference type="Proteomes" id="UP001327560">
    <property type="component" value="Chromosome 7"/>
</dbReference>
<sequence length="78" mass="8825">MAIDPRTDKLIRRTTMVGTVTAAYFLLSADYGLQDYALRPFQIKRAIESAKSSLKKYVFGSARTQECEKENSKDQSSK</sequence>
<organism evidence="1 2">
    <name type="scientific">Canna indica</name>
    <name type="common">Indian-shot</name>
    <dbReference type="NCBI Taxonomy" id="4628"/>
    <lineage>
        <taxon>Eukaryota</taxon>
        <taxon>Viridiplantae</taxon>
        <taxon>Streptophyta</taxon>
        <taxon>Embryophyta</taxon>
        <taxon>Tracheophyta</taxon>
        <taxon>Spermatophyta</taxon>
        <taxon>Magnoliopsida</taxon>
        <taxon>Liliopsida</taxon>
        <taxon>Zingiberales</taxon>
        <taxon>Cannaceae</taxon>
        <taxon>Canna</taxon>
    </lineage>
</organism>
<keyword evidence="2" id="KW-1185">Reference proteome</keyword>
<proteinExistence type="predicted"/>